<sequence length="49" mass="5840">MVDFLDEVIKNILITINKHNEGITNSKKFLEALHKEYSTVRLIRKRIKE</sequence>
<gene>
    <name evidence="1" type="ORF">LCGC14_2220130</name>
</gene>
<evidence type="ECO:0000313" key="1">
    <source>
        <dbReference type="EMBL" id="KKL58960.1"/>
    </source>
</evidence>
<organism evidence="1">
    <name type="scientific">marine sediment metagenome</name>
    <dbReference type="NCBI Taxonomy" id="412755"/>
    <lineage>
        <taxon>unclassified sequences</taxon>
        <taxon>metagenomes</taxon>
        <taxon>ecological metagenomes</taxon>
    </lineage>
</organism>
<reference evidence="1" key="1">
    <citation type="journal article" date="2015" name="Nature">
        <title>Complex archaea that bridge the gap between prokaryotes and eukaryotes.</title>
        <authorList>
            <person name="Spang A."/>
            <person name="Saw J.H."/>
            <person name="Jorgensen S.L."/>
            <person name="Zaremba-Niedzwiedzka K."/>
            <person name="Martijn J."/>
            <person name="Lind A.E."/>
            <person name="van Eijk R."/>
            <person name="Schleper C."/>
            <person name="Guy L."/>
            <person name="Ettema T.J."/>
        </authorList>
    </citation>
    <scope>NUCLEOTIDE SEQUENCE</scope>
</reference>
<dbReference type="EMBL" id="LAZR01029644">
    <property type="protein sequence ID" value="KKL58960.1"/>
    <property type="molecule type" value="Genomic_DNA"/>
</dbReference>
<dbReference type="AlphaFoldDB" id="A0A0F9FNT6"/>
<name>A0A0F9FNT6_9ZZZZ</name>
<protein>
    <submittedName>
        <fullName evidence="1">Uncharacterized protein</fullName>
    </submittedName>
</protein>
<accession>A0A0F9FNT6</accession>
<proteinExistence type="predicted"/>
<comment type="caution">
    <text evidence="1">The sequence shown here is derived from an EMBL/GenBank/DDBJ whole genome shotgun (WGS) entry which is preliminary data.</text>
</comment>